<dbReference type="GO" id="GO:0016020">
    <property type="term" value="C:membrane"/>
    <property type="evidence" value="ECO:0007669"/>
    <property type="project" value="TreeGrafter"/>
</dbReference>
<dbReference type="RefSeq" id="WP_169457334.1">
    <property type="nucleotide sequence ID" value="NZ_CP051774.1"/>
</dbReference>
<evidence type="ECO:0000313" key="4">
    <source>
        <dbReference type="Proteomes" id="UP000501812"/>
    </source>
</evidence>
<dbReference type="GO" id="GO:0016787">
    <property type="term" value="F:hydrolase activity"/>
    <property type="evidence" value="ECO:0007669"/>
    <property type="project" value="UniProtKB-KW"/>
</dbReference>
<name>A0A858RR38_9BACT</name>
<keyword evidence="1 3" id="KW-0378">Hydrolase</keyword>
<dbReference type="PANTHER" id="PTHR43798:SF31">
    <property type="entry name" value="AB HYDROLASE SUPERFAMILY PROTEIN YCLE"/>
    <property type="match status" value="1"/>
</dbReference>
<dbReference type="InterPro" id="IPR050266">
    <property type="entry name" value="AB_hydrolase_sf"/>
</dbReference>
<dbReference type="Gene3D" id="3.40.50.1820">
    <property type="entry name" value="alpha/beta hydrolase"/>
    <property type="match status" value="1"/>
</dbReference>
<dbReference type="AlphaFoldDB" id="A0A858RR38"/>
<dbReference type="InterPro" id="IPR000073">
    <property type="entry name" value="AB_hydrolase_1"/>
</dbReference>
<protein>
    <submittedName>
        <fullName evidence="3">Alpha/beta fold hydrolase</fullName>
    </submittedName>
</protein>
<dbReference type="Pfam" id="PF00561">
    <property type="entry name" value="Abhydrolase_1"/>
    <property type="match status" value="1"/>
</dbReference>
<accession>A0A858RR38</accession>
<dbReference type="SUPFAM" id="SSF53474">
    <property type="entry name" value="alpha/beta-Hydrolases"/>
    <property type="match status" value="1"/>
</dbReference>
<evidence type="ECO:0000259" key="2">
    <source>
        <dbReference type="Pfam" id="PF00561"/>
    </source>
</evidence>
<feature type="domain" description="AB hydrolase-1" evidence="2">
    <location>
        <begin position="56"/>
        <end position="274"/>
    </location>
</feature>
<sequence length="292" mass="31758">MMIKDRVYRSPEARAKVFASYDRILAAWPVPHEILWLDAAQGRTHGIVCGPSGAAPLVLLHGAGGNATMWFNAIERLAARRRVYAFDIPGDLGKSEGAPMDPRSDAHADWLAACFARLGLQQAELCGASFGGWLGGRFALKYPAQVTALVMLAAPHLLPVKAGFFVRAVLATAMPSEKNIRGFYRYLSSPRGQQVPEEAMADFVLRWQSQRNTPPRVPIFTEEDLARLPERSLLLLGSDEALFDPLRAADRVRKAAPQVTVSILPGAGHVLTIDQPAAALGAVLDFLEQGVR</sequence>
<dbReference type="Proteomes" id="UP000501812">
    <property type="component" value="Chromosome"/>
</dbReference>
<evidence type="ECO:0000256" key="1">
    <source>
        <dbReference type="ARBA" id="ARBA00022801"/>
    </source>
</evidence>
<proteinExistence type="predicted"/>
<dbReference type="KEGG" id="luo:HHL09_24730"/>
<reference evidence="3 4" key="1">
    <citation type="submission" date="2020-04" db="EMBL/GenBank/DDBJ databases">
        <title>Luteolibacter sp. G-1-1-1 isolated from soil.</title>
        <authorList>
            <person name="Dahal R.H."/>
        </authorList>
    </citation>
    <scope>NUCLEOTIDE SEQUENCE [LARGE SCALE GENOMIC DNA]</scope>
    <source>
        <strain evidence="3 4">G-1-1-1</strain>
    </source>
</reference>
<gene>
    <name evidence="3" type="ORF">HHL09_24730</name>
</gene>
<dbReference type="PANTHER" id="PTHR43798">
    <property type="entry name" value="MONOACYLGLYCEROL LIPASE"/>
    <property type="match status" value="1"/>
</dbReference>
<dbReference type="EMBL" id="CP051774">
    <property type="protein sequence ID" value="QJE98848.1"/>
    <property type="molecule type" value="Genomic_DNA"/>
</dbReference>
<evidence type="ECO:0000313" key="3">
    <source>
        <dbReference type="EMBL" id="QJE98848.1"/>
    </source>
</evidence>
<organism evidence="3 4">
    <name type="scientific">Luteolibacter luteus</name>
    <dbReference type="NCBI Taxonomy" id="2728835"/>
    <lineage>
        <taxon>Bacteria</taxon>
        <taxon>Pseudomonadati</taxon>
        <taxon>Verrucomicrobiota</taxon>
        <taxon>Verrucomicrobiia</taxon>
        <taxon>Verrucomicrobiales</taxon>
        <taxon>Verrucomicrobiaceae</taxon>
        <taxon>Luteolibacter</taxon>
    </lineage>
</organism>
<keyword evidence="4" id="KW-1185">Reference proteome</keyword>
<dbReference type="InterPro" id="IPR029058">
    <property type="entry name" value="AB_hydrolase_fold"/>
</dbReference>